<comment type="caution">
    <text evidence="3">The sequence shown here is derived from an EMBL/GenBank/DDBJ whole genome shotgun (WGS) entry which is preliminary data.</text>
</comment>
<dbReference type="EMBL" id="JBBBZM010000004">
    <property type="protein sequence ID" value="KAL0640343.1"/>
    <property type="molecule type" value="Genomic_DNA"/>
</dbReference>
<name>A0ABR3GX05_9PEZI</name>
<dbReference type="Gene3D" id="3.90.640.10">
    <property type="entry name" value="Actin, Chain A, domain 4"/>
    <property type="match status" value="1"/>
</dbReference>
<keyword evidence="1" id="KW-0547">Nucleotide-binding</keyword>
<protein>
    <recommendedName>
        <fullName evidence="5">Actin-like ATPase domain-containing protein</fullName>
    </recommendedName>
</protein>
<evidence type="ECO:0008006" key="5">
    <source>
        <dbReference type="Google" id="ProtNLM"/>
    </source>
</evidence>
<dbReference type="CDD" id="cd10170">
    <property type="entry name" value="ASKHA_NBD_HSP70"/>
    <property type="match status" value="1"/>
</dbReference>
<proteinExistence type="predicted"/>
<evidence type="ECO:0000313" key="4">
    <source>
        <dbReference type="Proteomes" id="UP001447188"/>
    </source>
</evidence>
<sequence>MTAVTSSEPKLIVAIDFGTTFSGVAFAYSDTPEDKEVISTWPSGGNRTSDKVPSEIYYDRAAPDGYRWGFDIKPEQKRHQWFKLPSLLDPSQILATQTSNLAKRYPSKTELPPDYAGEPTTYVTDYLTAIRKHTMETLNRRYGRKFIEDTPIEYILTVPAVWSDRAKNATFECARKAGMSSISCISEPEAAAVYTLGAIQPNILRLDDNFVVCDAGGGTVDLITYKVTKLMPLVVEESVVGSGGLCGSTYLNRRFEEFLDDRIGKEVMAKVRPKARALMMKEFDEFIKRDFCDLSAQDEYIVNAPGIPETETNGVQEGLLIITRAEVRTIFEPVITEVQELVLNQIRDVEHSHGRVAAVLLVGGFGASEYLRKRLQLCVEAEVMQPKNAWTAVVRGALQRGLEGPLISHRQARRHYGIKYWCKFREGIDPESNRTWDEFEGAYKCNNLMSWYLKKGDKVADTKAVSLPWYKTRDMNSDLSCEEIDIYCCASDKVPTYKDSDTFRLCKLRANLSSIPKSKFERKKSATAGQPERLILSYSVEMTMDSAAISFRLVIDGVEYGSVKTEFV</sequence>
<reference evidence="3 4" key="1">
    <citation type="submission" date="2024-02" db="EMBL/GenBank/DDBJ databases">
        <title>Discinaceae phylogenomics.</title>
        <authorList>
            <person name="Dirks A.C."/>
            <person name="James T.Y."/>
        </authorList>
    </citation>
    <scope>NUCLEOTIDE SEQUENCE [LARGE SCALE GENOMIC DNA]</scope>
    <source>
        <strain evidence="3 4">ACD0624</strain>
    </source>
</reference>
<organism evidence="3 4">
    <name type="scientific">Discina gigas</name>
    <dbReference type="NCBI Taxonomy" id="1032678"/>
    <lineage>
        <taxon>Eukaryota</taxon>
        <taxon>Fungi</taxon>
        <taxon>Dikarya</taxon>
        <taxon>Ascomycota</taxon>
        <taxon>Pezizomycotina</taxon>
        <taxon>Pezizomycetes</taxon>
        <taxon>Pezizales</taxon>
        <taxon>Discinaceae</taxon>
        <taxon>Discina</taxon>
    </lineage>
</organism>
<keyword evidence="4" id="KW-1185">Reference proteome</keyword>
<evidence type="ECO:0000256" key="2">
    <source>
        <dbReference type="ARBA" id="ARBA00022840"/>
    </source>
</evidence>
<dbReference type="InterPro" id="IPR013126">
    <property type="entry name" value="Hsp_70_fam"/>
</dbReference>
<dbReference type="Gene3D" id="3.30.420.40">
    <property type="match status" value="2"/>
</dbReference>
<dbReference type="SUPFAM" id="SSF53067">
    <property type="entry name" value="Actin-like ATPase domain"/>
    <property type="match status" value="2"/>
</dbReference>
<dbReference type="PANTHER" id="PTHR14187">
    <property type="entry name" value="ALPHA KINASE/ELONGATION FACTOR 2 KINASE"/>
    <property type="match status" value="1"/>
</dbReference>
<accession>A0ABR3GX05</accession>
<evidence type="ECO:0000313" key="3">
    <source>
        <dbReference type="EMBL" id="KAL0640343.1"/>
    </source>
</evidence>
<dbReference type="Pfam" id="PF00012">
    <property type="entry name" value="HSP70"/>
    <property type="match status" value="1"/>
</dbReference>
<gene>
    <name evidence="3" type="ORF">Q9L58_000624</name>
</gene>
<dbReference type="InterPro" id="IPR043129">
    <property type="entry name" value="ATPase_NBD"/>
</dbReference>
<dbReference type="Proteomes" id="UP001447188">
    <property type="component" value="Unassembled WGS sequence"/>
</dbReference>
<dbReference type="PANTHER" id="PTHR14187:SF82">
    <property type="entry name" value="FAMILY CHAPERONE, PUTATIVE (AFU_ORTHOLOGUE AFUA_7G08575)-RELATED"/>
    <property type="match status" value="1"/>
</dbReference>
<keyword evidence="2" id="KW-0067">ATP-binding</keyword>
<evidence type="ECO:0000256" key="1">
    <source>
        <dbReference type="ARBA" id="ARBA00022741"/>
    </source>
</evidence>